<sequence length="1092" mass="118980">MRKGKNLIGTCDVIKDEHEFVVAVLPKTLVRNFLAEVREALALIESVILAERVGEYCRSCRLQCSLRSDKEHPEFGEVNQNPEKSQHFHLKLAPPASKRGSRSGSLKAGEDPEALICSRSGGDPSLKLAQPLSKAVQATPNLPPNSMDSSVTTRGRRSEGLHPGFGPETLPLTNPGGGQQLLSARIHQTGNHPSFPMAEHLVFSAQHPPEKMVEGPGGGANPDFHCKRARSPLNNSVKGSTYGKNLGGNTGEIPLNREDSDGKVKDRTVGKSSAKVHCGSRPPVEEMCGTSKATETGIKQRPIVSKPISSKPVGGNGSRFDVLSEQMVEESDAIMEGKVLKGKDLLTTSGEPDTPLAAGKTVLRDIPNRGKTPRRDQMALKAGTSKIKKVPFPKKGLLNFRSPPILLQKEVVLNPNPVDDMEDVCEDSEVLQSLHKDVLNSDMADKEKMRATSGDPQNLIGELFPNRQRMEIEQALMKVMLDKSLPTKSTSPSKQKWKISFYKSSSSISTKPQLKPKKETPKEFLCPISGSLMADPVIVSSGHTFERACVQACKTLGFAPTTMLDATTPDFSTVIPNLALKSAIINWCEKRSINPPQPLDFSSAEKLVRTLMASENKNHKVSEKELIQAVKENPPVNLNHAVTELARRPSHCYTSSQESVPASTPLQLATRPSCYSFSSSYSSCETETLNPISHEEEEFVSKLKSQQVHEIEEAVVSLRKITRAREETRVNLCTTRLLSALRSLIVSRYTNIQVHSVAALVNLSLEKINKVKIVRSGIVPPLIDVLKAGSPEAQEHACGALFSLALDDHNKTAIGVLGALPPLLHLLRSHSERTRHDSALALYHLSLVRSNRTKLVKLGSVPVLLSMVKSGHMLSRVLLIMGNLASCLEGRAAVLDSGGVECLVDMLKRGSELGESTQESCVTVLYGLSHGGLRFMGLAKAARMEEVLRKVERVAGERARAKVKRMLEMMKARVEEGEEEEVDWEEVLESGLNSRTRFRPGGDVLCNSNTDLPSGFKPGFLGMVEVPVVQDAMFLQEEGSVFIVAFRLSGGYRNLLAHGGAVPVGSKVWIRAGKLLAEFNQLLVSGGDLPRS</sequence>
<accession>A0ABQ8HBW1</accession>
<dbReference type="PANTHER" id="PTHR23315:SF339">
    <property type="entry name" value="U-BOX DOMAIN-CONTAINING PROTEIN 40"/>
    <property type="match status" value="1"/>
</dbReference>
<comment type="catalytic activity">
    <reaction evidence="1">
        <text>S-ubiquitinyl-[E2 ubiquitin-conjugating enzyme]-L-cysteine + [acceptor protein]-L-lysine = [E2 ubiquitin-conjugating enzyme]-L-cysteine + N(6)-ubiquitinyl-[acceptor protein]-L-lysine.</text>
        <dbReference type="EC" id="2.3.2.27"/>
    </reaction>
</comment>
<dbReference type="InterPro" id="IPR016024">
    <property type="entry name" value="ARM-type_fold"/>
</dbReference>
<feature type="repeat" description="ARM" evidence="7">
    <location>
        <begin position="818"/>
        <end position="860"/>
    </location>
</feature>
<evidence type="ECO:0000259" key="9">
    <source>
        <dbReference type="PROSITE" id="PS51698"/>
    </source>
</evidence>
<dbReference type="Gene3D" id="3.30.40.10">
    <property type="entry name" value="Zinc/RING finger domain, C3HC4 (zinc finger)"/>
    <property type="match status" value="1"/>
</dbReference>
<dbReference type="InterPro" id="IPR013083">
    <property type="entry name" value="Znf_RING/FYVE/PHD"/>
</dbReference>
<keyword evidence="4" id="KW-0808">Transferase</keyword>
<dbReference type="Gene3D" id="1.25.10.10">
    <property type="entry name" value="Leucine-rich Repeat Variant"/>
    <property type="match status" value="1"/>
</dbReference>
<dbReference type="Proteomes" id="UP000827721">
    <property type="component" value="Unassembled WGS sequence"/>
</dbReference>
<evidence type="ECO:0000256" key="7">
    <source>
        <dbReference type="PROSITE-ProRule" id="PRU00259"/>
    </source>
</evidence>
<evidence type="ECO:0000256" key="2">
    <source>
        <dbReference type="ARBA" id="ARBA00004906"/>
    </source>
</evidence>
<reference evidence="10 11" key="1">
    <citation type="submission" date="2021-02" db="EMBL/GenBank/DDBJ databases">
        <title>Plant Genome Project.</title>
        <authorList>
            <person name="Zhang R.-G."/>
        </authorList>
    </citation>
    <scope>NUCLEOTIDE SEQUENCE [LARGE SCALE GENOMIC DNA]</scope>
    <source>
        <tissue evidence="10">Leaves</tissue>
    </source>
</reference>
<feature type="compositionally biased region" description="Polar residues" evidence="8">
    <location>
        <begin position="232"/>
        <end position="243"/>
    </location>
</feature>
<keyword evidence="5" id="KW-0677">Repeat</keyword>
<feature type="compositionally biased region" description="Basic and acidic residues" evidence="8">
    <location>
        <begin position="255"/>
        <end position="269"/>
    </location>
</feature>
<evidence type="ECO:0000256" key="6">
    <source>
        <dbReference type="ARBA" id="ARBA00022786"/>
    </source>
</evidence>
<evidence type="ECO:0000313" key="10">
    <source>
        <dbReference type="EMBL" id="KAH7553967.1"/>
    </source>
</evidence>
<evidence type="ECO:0000256" key="4">
    <source>
        <dbReference type="ARBA" id="ARBA00022679"/>
    </source>
</evidence>
<dbReference type="PROSITE" id="PS50176">
    <property type="entry name" value="ARM_REPEAT"/>
    <property type="match status" value="2"/>
</dbReference>
<dbReference type="SUPFAM" id="SSF48371">
    <property type="entry name" value="ARM repeat"/>
    <property type="match status" value="1"/>
</dbReference>
<dbReference type="Pfam" id="PF04564">
    <property type="entry name" value="U-box"/>
    <property type="match status" value="1"/>
</dbReference>
<dbReference type="SMART" id="SM00185">
    <property type="entry name" value="ARM"/>
    <property type="match status" value="4"/>
</dbReference>
<feature type="repeat" description="ARM" evidence="7">
    <location>
        <begin position="777"/>
        <end position="814"/>
    </location>
</feature>
<feature type="compositionally biased region" description="Polar residues" evidence="8">
    <location>
        <begin position="136"/>
        <end position="153"/>
    </location>
</feature>
<dbReference type="SUPFAM" id="SSF57850">
    <property type="entry name" value="RING/U-box"/>
    <property type="match status" value="1"/>
</dbReference>
<evidence type="ECO:0000256" key="8">
    <source>
        <dbReference type="SAM" id="MobiDB-lite"/>
    </source>
</evidence>
<comment type="caution">
    <text evidence="10">The sequence shown here is derived from an EMBL/GenBank/DDBJ whole genome shotgun (WGS) entry which is preliminary data.</text>
</comment>
<dbReference type="InterPro" id="IPR003613">
    <property type="entry name" value="Ubox_domain"/>
</dbReference>
<dbReference type="InterPro" id="IPR000225">
    <property type="entry name" value="Armadillo"/>
</dbReference>
<feature type="region of interest" description="Disordered" evidence="8">
    <location>
        <begin position="93"/>
        <end position="122"/>
    </location>
</feature>
<feature type="region of interest" description="Disordered" evidence="8">
    <location>
        <begin position="231"/>
        <end position="292"/>
    </location>
</feature>
<feature type="domain" description="U-box" evidence="9">
    <location>
        <begin position="519"/>
        <end position="594"/>
    </location>
</feature>
<protein>
    <recommendedName>
        <fullName evidence="3">RING-type E3 ubiquitin transferase</fullName>
        <ecNumber evidence="3">2.3.2.27</ecNumber>
    </recommendedName>
</protein>
<keyword evidence="6" id="KW-0833">Ubl conjugation pathway</keyword>
<dbReference type="EC" id="2.3.2.27" evidence="3"/>
<name>A0ABQ8HBW1_9ROSI</name>
<evidence type="ECO:0000256" key="1">
    <source>
        <dbReference type="ARBA" id="ARBA00000900"/>
    </source>
</evidence>
<evidence type="ECO:0000256" key="3">
    <source>
        <dbReference type="ARBA" id="ARBA00012483"/>
    </source>
</evidence>
<dbReference type="Pfam" id="PF00514">
    <property type="entry name" value="Arm"/>
    <property type="match status" value="2"/>
</dbReference>
<dbReference type="InterPro" id="IPR011989">
    <property type="entry name" value="ARM-like"/>
</dbReference>
<evidence type="ECO:0000313" key="11">
    <source>
        <dbReference type="Proteomes" id="UP000827721"/>
    </source>
</evidence>
<gene>
    <name evidence="10" type="ORF">JRO89_XS12G0087200</name>
</gene>
<comment type="pathway">
    <text evidence="2">Protein modification; protein ubiquitination.</text>
</comment>
<evidence type="ECO:0000256" key="5">
    <source>
        <dbReference type="ARBA" id="ARBA00022737"/>
    </source>
</evidence>
<keyword evidence="11" id="KW-1185">Reference proteome</keyword>
<organism evidence="10 11">
    <name type="scientific">Xanthoceras sorbifolium</name>
    <dbReference type="NCBI Taxonomy" id="99658"/>
    <lineage>
        <taxon>Eukaryota</taxon>
        <taxon>Viridiplantae</taxon>
        <taxon>Streptophyta</taxon>
        <taxon>Embryophyta</taxon>
        <taxon>Tracheophyta</taxon>
        <taxon>Spermatophyta</taxon>
        <taxon>Magnoliopsida</taxon>
        <taxon>eudicotyledons</taxon>
        <taxon>Gunneridae</taxon>
        <taxon>Pentapetalae</taxon>
        <taxon>rosids</taxon>
        <taxon>malvids</taxon>
        <taxon>Sapindales</taxon>
        <taxon>Sapindaceae</taxon>
        <taxon>Xanthoceroideae</taxon>
        <taxon>Xanthoceras</taxon>
    </lineage>
</organism>
<dbReference type="EMBL" id="JAFEMO010000012">
    <property type="protein sequence ID" value="KAH7553967.1"/>
    <property type="molecule type" value="Genomic_DNA"/>
</dbReference>
<dbReference type="SMART" id="SM00504">
    <property type="entry name" value="Ubox"/>
    <property type="match status" value="1"/>
</dbReference>
<proteinExistence type="predicted"/>
<feature type="region of interest" description="Disordered" evidence="8">
    <location>
        <begin position="135"/>
        <end position="172"/>
    </location>
</feature>
<dbReference type="PANTHER" id="PTHR23315">
    <property type="entry name" value="U BOX DOMAIN-CONTAINING"/>
    <property type="match status" value="1"/>
</dbReference>
<dbReference type="PROSITE" id="PS51698">
    <property type="entry name" value="U_BOX"/>
    <property type="match status" value="1"/>
</dbReference>